<dbReference type="InterPro" id="IPR050109">
    <property type="entry name" value="HTH-type_TetR-like_transc_reg"/>
</dbReference>
<evidence type="ECO:0000256" key="8">
    <source>
        <dbReference type="PROSITE-ProRule" id="PRU00335"/>
    </source>
</evidence>
<dbReference type="InterPro" id="IPR039538">
    <property type="entry name" value="BetI_C"/>
</dbReference>
<comment type="pathway">
    <text evidence="1 7">Amine and polyamine biosynthesis; betaine biosynthesis via choline pathway [regulation].</text>
</comment>
<evidence type="ECO:0000256" key="6">
    <source>
        <dbReference type="ARBA" id="ARBA00024936"/>
    </source>
</evidence>
<keyword evidence="3 7" id="KW-0805">Transcription regulation</keyword>
<dbReference type="InterPro" id="IPR036271">
    <property type="entry name" value="Tet_transcr_reg_TetR-rel_C_sf"/>
</dbReference>
<sequence>MGRQRIKDVRREELIDAAISAVAEHGFAAVTVNQIAARAGASAGSIHYYFGGKEELLEATMRRFLAALKRETLERLAKAEDHRARLSALILANFSDTLFTGETCNVWMQFWAYAPYSKPLARLQRINRSRVRTNLNAELGQLLPPDQKDTARRALQAYMDGAWLRKAHSADDSGGETARQEAERVITMLIG</sequence>
<dbReference type="NCBIfam" id="TIGR03384">
    <property type="entry name" value="betaine_BetI"/>
    <property type="match status" value="1"/>
</dbReference>
<evidence type="ECO:0000256" key="5">
    <source>
        <dbReference type="ARBA" id="ARBA00023163"/>
    </source>
</evidence>
<comment type="caution">
    <text evidence="10">The sequence shown here is derived from an EMBL/GenBank/DDBJ whole genome shotgun (WGS) entry which is preliminary data.</text>
</comment>
<dbReference type="InterPro" id="IPR023772">
    <property type="entry name" value="DNA-bd_HTH_TetR-type_CS"/>
</dbReference>
<dbReference type="PANTHER" id="PTHR30055:SF234">
    <property type="entry name" value="HTH-TYPE TRANSCRIPTIONAL REGULATOR BETI"/>
    <property type="match status" value="1"/>
</dbReference>
<dbReference type="InterPro" id="IPR001647">
    <property type="entry name" value="HTH_TetR"/>
</dbReference>
<dbReference type="PANTHER" id="PTHR30055">
    <property type="entry name" value="HTH-TYPE TRANSCRIPTIONAL REGULATOR RUTR"/>
    <property type="match status" value="1"/>
</dbReference>
<dbReference type="InterPro" id="IPR017757">
    <property type="entry name" value="Tscrpt_rep_BetI"/>
</dbReference>
<dbReference type="Pfam" id="PF13977">
    <property type="entry name" value="TetR_C_6"/>
    <property type="match status" value="1"/>
</dbReference>
<name>A0A545T5G0_9PROT</name>
<evidence type="ECO:0000256" key="3">
    <source>
        <dbReference type="ARBA" id="ARBA00023015"/>
    </source>
</evidence>
<dbReference type="GO" id="GO:0045892">
    <property type="term" value="P:negative regulation of DNA-templated transcription"/>
    <property type="evidence" value="ECO:0007669"/>
    <property type="project" value="UniProtKB-UniRule"/>
</dbReference>
<dbReference type="GO" id="GO:0000976">
    <property type="term" value="F:transcription cis-regulatory region binding"/>
    <property type="evidence" value="ECO:0007669"/>
    <property type="project" value="TreeGrafter"/>
</dbReference>
<evidence type="ECO:0000256" key="4">
    <source>
        <dbReference type="ARBA" id="ARBA00023125"/>
    </source>
</evidence>
<dbReference type="Proteomes" id="UP000315252">
    <property type="component" value="Unassembled WGS sequence"/>
</dbReference>
<dbReference type="OrthoDB" id="9809265at2"/>
<dbReference type="SUPFAM" id="SSF46689">
    <property type="entry name" value="Homeodomain-like"/>
    <property type="match status" value="1"/>
</dbReference>
<dbReference type="PRINTS" id="PR00455">
    <property type="entry name" value="HTHTETR"/>
</dbReference>
<evidence type="ECO:0000259" key="9">
    <source>
        <dbReference type="PROSITE" id="PS50977"/>
    </source>
</evidence>
<dbReference type="EMBL" id="VHSH01000012">
    <property type="protein sequence ID" value="TQV72454.1"/>
    <property type="molecule type" value="Genomic_DNA"/>
</dbReference>
<keyword evidence="11" id="KW-1185">Reference proteome</keyword>
<keyword evidence="4 7" id="KW-0238">DNA-binding</keyword>
<protein>
    <recommendedName>
        <fullName evidence="7">HTH-type transcriptional regulator BetI</fullName>
    </recommendedName>
</protein>
<evidence type="ECO:0000256" key="2">
    <source>
        <dbReference type="ARBA" id="ARBA00022491"/>
    </source>
</evidence>
<dbReference type="GO" id="GO:0019285">
    <property type="term" value="P:glycine betaine biosynthetic process from choline"/>
    <property type="evidence" value="ECO:0007669"/>
    <property type="project" value="UniProtKB-UniRule"/>
</dbReference>
<dbReference type="PROSITE" id="PS50977">
    <property type="entry name" value="HTH_TETR_2"/>
    <property type="match status" value="1"/>
</dbReference>
<dbReference type="SUPFAM" id="SSF48498">
    <property type="entry name" value="Tetracyclin repressor-like, C-terminal domain"/>
    <property type="match status" value="1"/>
</dbReference>
<dbReference type="UniPathway" id="UPA00529"/>
<dbReference type="GO" id="GO:0003700">
    <property type="term" value="F:DNA-binding transcription factor activity"/>
    <property type="evidence" value="ECO:0007669"/>
    <property type="project" value="UniProtKB-UniRule"/>
</dbReference>
<feature type="domain" description="HTH tetR-type" evidence="9">
    <location>
        <begin position="8"/>
        <end position="68"/>
    </location>
</feature>
<evidence type="ECO:0000256" key="1">
    <source>
        <dbReference type="ARBA" id="ARBA00004719"/>
    </source>
</evidence>
<dbReference type="HAMAP" id="MF_00768">
    <property type="entry name" value="HTH_type_BetI"/>
    <property type="match status" value="1"/>
</dbReference>
<dbReference type="Pfam" id="PF00440">
    <property type="entry name" value="TetR_N"/>
    <property type="match status" value="1"/>
</dbReference>
<organism evidence="10 11">
    <name type="scientific">Denitrobaculum tricleocarpae</name>
    <dbReference type="NCBI Taxonomy" id="2591009"/>
    <lineage>
        <taxon>Bacteria</taxon>
        <taxon>Pseudomonadati</taxon>
        <taxon>Pseudomonadota</taxon>
        <taxon>Alphaproteobacteria</taxon>
        <taxon>Rhodospirillales</taxon>
        <taxon>Rhodospirillaceae</taxon>
        <taxon>Denitrobaculum</taxon>
    </lineage>
</organism>
<dbReference type="InterPro" id="IPR009057">
    <property type="entry name" value="Homeodomain-like_sf"/>
</dbReference>
<keyword evidence="5 7" id="KW-0804">Transcription</keyword>
<reference evidence="10 11" key="1">
    <citation type="submission" date="2019-06" db="EMBL/GenBank/DDBJ databases">
        <title>Whole genome sequence for Rhodospirillaceae sp. R148.</title>
        <authorList>
            <person name="Wang G."/>
        </authorList>
    </citation>
    <scope>NUCLEOTIDE SEQUENCE [LARGE SCALE GENOMIC DNA]</scope>
    <source>
        <strain evidence="10 11">R148</strain>
    </source>
</reference>
<dbReference type="AlphaFoldDB" id="A0A545T5G0"/>
<evidence type="ECO:0000313" key="10">
    <source>
        <dbReference type="EMBL" id="TQV72454.1"/>
    </source>
</evidence>
<keyword evidence="2 7" id="KW-0678">Repressor</keyword>
<comment type="function">
    <text evidence="6">Repressor involved in the biosynthesis of the osmoprotectant glycine betaine. It represses transcription of the choline transporter BetT and the genes of BetAB involved in the synthesis of glycine betaine.</text>
</comment>
<dbReference type="Gene3D" id="1.10.357.10">
    <property type="entry name" value="Tetracycline Repressor, domain 2"/>
    <property type="match status" value="1"/>
</dbReference>
<dbReference type="RefSeq" id="WP_142899301.1">
    <property type="nucleotide sequence ID" value="NZ_ML660063.1"/>
</dbReference>
<accession>A0A545T5G0</accession>
<proteinExistence type="inferred from homology"/>
<dbReference type="PROSITE" id="PS01081">
    <property type="entry name" value="HTH_TETR_1"/>
    <property type="match status" value="1"/>
</dbReference>
<dbReference type="NCBIfam" id="NF001978">
    <property type="entry name" value="PRK00767.1"/>
    <property type="match status" value="1"/>
</dbReference>
<comment type="function">
    <text evidence="7">Repressor involved in choline regulation of the bet genes.</text>
</comment>
<gene>
    <name evidence="7 10" type="primary">betI</name>
    <name evidence="10" type="ORF">FKG95_25610</name>
</gene>
<feature type="DNA-binding region" description="H-T-H motif" evidence="7 8">
    <location>
        <begin position="31"/>
        <end position="50"/>
    </location>
</feature>
<evidence type="ECO:0000256" key="7">
    <source>
        <dbReference type="HAMAP-Rule" id="MF_00768"/>
    </source>
</evidence>
<evidence type="ECO:0000313" key="11">
    <source>
        <dbReference type="Proteomes" id="UP000315252"/>
    </source>
</evidence>